<sequence length="659" mass="76319">MIRLFNKYEIEDFDKLYEYTGELGSIYSKDKTCFKIWAPLVDSVKVIFYGKDGYNYNSSKREIINMNYKNSGVWEVEIKEDLDGEFYNYIIKRDNVEVEVVDPYAKAVGVNGKRGMVINLEKTNPYGWNNHSIPKFNKAIDSIIYETHIRDFTIDSNSGVPDNIKGKFKGFYYDTSVEVNKIKTGLNHLKELGVNVIQLLPCFDYKTVDERRFNEEEYNWGYDPLNYNVPEGSYSTNPYFGEVRIKEFKELIMNLHENGFKVVMDVVFNHTADTEESNFNKILPNYYYRVNKDGSFSNGSGCGNEIASERVMVRKYILDSLKHWVNEYKIDGFRFDLMGLHDIETIKSVRKEFDENILIYGEGWKASTSPINNEDLSLKENIYIFEDLQVGVFSDDIRDAIKGSVFEEEEGAFVNGAEGYEETLKFGIVASTNHKDISFDKLSYSKIPWANEPYQVITYTSAHDNYTLWDKLALVKPSATKEERVRMNKLAAAIILTSQGIPFIHSGDEILRTKKDLNGKLIENSYKSSDYVNKFDWTRKEKYIDVFNYYKGLIRLRKEHKIFRLSTAKEINDNINFLDFEDNTKNIVAYIAHGENISDSLGKIVVIFNGNRNSVELNLNHNKFSVILDVNNINDKGIYEVNSNIIKVEPISALILRYL</sequence>
<evidence type="ECO:0000313" key="4">
    <source>
        <dbReference type="Proteomes" id="UP000640335"/>
    </source>
</evidence>
<dbReference type="Pfam" id="PF00128">
    <property type="entry name" value="Alpha-amylase"/>
    <property type="match status" value="1"/>
</dbReference>
<reference evidence="3 4" key="1">
    <citation type="submission" date="2020-08" db="EMBL/GenBank/DDBJ databases">
        <title>A Genomic Blueprint of the Chicken Gut Microbiome.</title>
        <authorList>
            <person name="Gilroy R."/>
            <person name="Ravi A."/>
            <person name="Getino M."/>
            <person name="Pursley I."/>
            <person name="Horton D.L."/>
            <person name="Alikhan N.-F."/>
            <person name="Baker D."/>
            <person name="Gharbi K."/>
            <person name="Hall N."/>
            <person name="Watson M."/>
            <person name="Adriaenssens E.M."/>
            <person name="Foster-Nyarko E."/>
            <person name="Jarju S."/>
            <person name="Secka A."/>
            <person name="Antonio M."/>
            <person name="Oren A."/>
            <person name="Chaudhuri R."/>
            <person name="La Ragione R.M."/>
            <person name="Hildebrand F."/>
            <person name="Pallen M.J."/>
        </authorList>
    </citation>
    <scope>NUCLEOTIDE SEQUENCE [LARGE SCALE GENOMIC DNA]</scope>
    <source>
        <strain evidence="3 4">Sa3CUN1</strain>
    </source>
</reference>
<gene>
    <name evidence="3" type="primary">pulA</name>
    <name evidence="3" type="ORF">H9660_15355</name>
</gene>
<dbReference type="Gene3D" id="2.60.40.1180">
    <property type="entry name" value="Golgi alpha-mannosidase II"/>
    <property type="match status" value="1"/>
</dbReference>
<evidence type="ECO:0000256" key="1">
    <source>
        <dbReference type="ARBA" id="ARBA00008061"/>
    </source>
</evidence>
<dbReference type="CDD" id="cd11341">
    <property type="entry name" value="AmyAc_Pullulanase_LD-like"/>
    <property type="match status" value="1"/>
</dbReference>
<dbReference type="InterPro" id="IPR024561">
    <property type="entry name" value="Pullul_strch_C"/>
</dbReference>
<dbReference type="InterPro" id="IPR013780">
    <property type="entry name" value="Glyco_hydro_b"/>
</dbReference>
<dbReference type="InterPro" id="IPR014756">
    <property type="entry name" value="Ig_E-set"/>
</dbReference>
<comment type="caution">
    <text evidence="3">The sequence shown here is derived from an EMBL/GenBank/DDBJ whole genome shotgun (WGS) entry which is preliminary data.</text>
</comment>
<feature type="domain" description="Glycosyl hydrolase family 13 catalytic" evidence="2">
    <location>
        <begin position="146"/>
        <end position="557"/>
    </location>
</feature>
<dbReference type="RefSeq" id="WP_191751256.1">
    <property type="nucleotide sequence ID" value="NZ_JACSQZ010000092.1"/>
</dbReference>
<dbReference type="SMART" id="SM00642">
    <property type="entry name" value="Aamy"/>
    <property type="match status" value="1"/>
</dbReference>
<comment type="similarity">
    <text evidence="1">Belongs to the glycosyl hydrolase 13 family.</text>
</comment>
<dbReference type="EC" id="3.2.1.41" evidence="3"/>
<name>A0ABR8Q7Z4_9CLOT</name>
<evidence type="ECO:0000313" key="3">
    <source>
        <dbReference type="EMBL" id="MBD7916514.1"/>
    </source>
</evidence>
<keyword evidence="3" id="KW-0378">Hydrolase</keyword>
<dbReference type="Pfam" id="PF02922">
    <property type="entry name" value="CBM_48"/>
    <property type="match status" value="1"/>
</dbReference>
<dbReference type="InterPro" id="IPR017853">
    <property type="entry name" value="GH"/>
</dbReference>
<keyword evidence="3" id="KW-0326">Glycosidase</keyword>
<dbReference type="Proteomes" id="UP000640335">
    <property type="component" value="Unassembled WGS sequence"/>
</dbReference>
<dbReference type="NCBIfam" id="TIGR02104">
    <property type="entry name" value="pulA_typeI"/>
    <property type="match status" value="1"/>
</dbReference>
<dbReference type="EMBL" id="JACSQZ010000092">
    <property type="protein sequence ID" value="MBD7916514.1"/>
    <property type="molecule type" value="Genomic_DNA"/>
</dbReference>
<dbReference type="Gene3D" id="3.20.20.80">
    <property type="entry name" value="Glycosidases"/>
    <property type="match status" value="1"/>
</dbReference>
<dbReference type="InterPro" id="IPR013783">
    <property type="entry name" value="Ig-like_fold"/>
</dbReference>
<dbReference type="InterPro" id="IPR006047">
    <property type="entry name" value="GH13_cat_dom"/>
</dbReference>
<proteinExistence type="inferred from homology"/>
<dbReference type="SUPFAM" id="SSF51445">
    <property type="entry name" value="(Trans)glycosidases"/>
    <property type="match status" value="1"/>
</dbReference>
<dbReference type="GO" id="GO:0051060">
    <property type="term" value="F:pullulanase activity"/>
    <property type="evidence" value="ECO:0007669"/>
    <property type="project" value="UniProtKB-EC"/>
</dbReference>
<protein>
    <submittedName>
        <fullName evidence="3">Type I pullulanase</fullName>
        <ecNumber evidence="3">3.2.1.41</ecNumber>
    </submittedName>
</protein>
<evidence type="ECO:0000259" key="2">
    <source>
        <dbReference type="SMART" id="SM00642"/>
    </source>
</evidence>
<dbReference type="CDD" id="cd02860">
    <property type="entry name" value="E_set_Pullulanase"/>
    <property type="match status" value="1"/>
</dbReference>
<dbReference type="InterPro" id="IPR004193">
    <property type="entry name" value="Glyco_hydro_13_N"/>
</dbReference>
<dbReference type="PANTHER" id="PTHR43002">
    <property type="entry name" value="GLYCOGEN DEBRANCHING ENZYME"/>
    <property type="match status" value="1"/>
</dbReference>
<keyword evidence="4" id="KW-1185">Reference proteome</keyword>
<accession>A0ABR8Q7Z4</accession>
<dbReference type="Gene3D" id="2.60.40.10">
    <property type="entry name" value="Immunoglobulins"/>
    <property type="match status" value="1"/>
</dbReference>
<dbReference type="SUPFAM" id="SSF81296">
    <property type="entry name" value="E set domains"/>
    <property type="match status" value="1"/>
</dbReference>
<organism evidence="3 4">
    <name type="scientific">Clostridium gallinarum</name>
    <dbReference type="NCBI Taxonomy" id="2762246"/>
    <lineage>
        <taxon>Bacteria</taxon>
        <taxon>Bacillati</taxon>
        <taxon>Bacillota</taxon>
        <taxon>Clostridia</taxon>
        <taxon>Eubacteriales</taxon>
        <taxon>Clostridiaceae</taxon>
        <taxon>Clostridium</taxon>
    </lineage>
</organism>
<dbReference type="InterPro" id="IPR011840">
    <property type="entry name" value="PulA_typeI"/>
</dbReference>
<dbReference type="Pfam" id="PF11852">
    <property type="entry name" value="Pullul_strch_C"/>
    <property type="match status" value="1"/>
</dbReference>